<dbReference type="PROSITE" id="PS50966">
    <property type="entry name" value="ZF_SWIM"/>
    <property type="match status" value="1"/>
</dbReference>
<accession>A0A225WTD6</accession>
<keyword evidence="2" id="KW-0812">Transmembrane</keyword>
<gene>
    <name evidence="4" type="ORF">PHMEG_0004613</name>
</gene>
<keyword evidence="1" id="KW-0479">Metal-binding</keyword>
<keyword evidence="5" id="KW-1185">Reference proteome</keyword>
<reference evidence="5" key="1">
    <citation type="submission" date="2017-03" db="EMBL/GenBank/DDBJ databases">
        <title>Phytopthora megakarya and P. palmivora, two closely related causual agents of cacao black pod achieved similar genome size and gene model numbers by different mechanisms.</title>
        <authorList>
            <person name="Ali S."/>
            <person name="Shao J."/>
            <person name="Larry D.J."/>
            <person name="Kronmiller B."/>
            <person name="Shen D."/>
            <person name="Strem M.D."/>
            <person name="Melnick R.L."/>
            <person name="Guiltinan M.J."/>
            <person name="Tyler B.M."/>
            <person name="Meinhardt L.W."/>
            <person name="Bailey B.A."/>
        </authorList>
    </citation>
    <scope>NUCLEOTIDE SEQUENCE [LARGE SCALE GENOMIC DNA]</scope>
    <source>
        <strain evidence="5">zdho120</strain>
    </source>
</reference>
<feature type="domain" description="SWIM-type" evidence="3">
    <location>
        <begin position="1"/>
        <end position="27"/>
    </location>
</feature>
<keyword evidence="1" id="KW-0863">Zinc-finger</keyword>
<comment type="caution">
    <text evidence="4">The sequence shown here is derived from an EMBL/GenBank/DDBJ whole genome shotgun (WGS) entry which is preliminary data.</text>
</comment>
<sequence>MWTCTCDFAESMKLPCRHVMFYRHSVALYPVIPVTFIHQRWRRKST</sequence>
<dbReference type="Proteomes" id="UP000198211">
    <property type="component" value="Unassembled WGS sequence"/>
</dbReference>
<keyword evidence="2" id="KW-1133">Transmembrane helix</keyword>
<name>A0A225WTD6_9STRA</name>
<dbReference type="EMBL" id="NBNE01000275">
    <property type="protein sequence ID" value="OWZ20912.1"/>
    <property type="molecule type" value="Genomic_DNA"/>
</dbReference>
<evidence type="ECO:0000259" key="3">
    <source>
        <dbReference type="PROSITE" id="PS50966"/>
    </source>
</evidence>
<dbReference type="InterPro" id="IPR007527">
    <property type="entry name" value="Znf_SWIM"/>
</dbReference>
<keyword evidence="1" id="KW-0862">Zinc</keyword>
<protein>
    <recommendedName>
        <fullName evidence="3">SWIM-type domain-containing protein</fullName>
    </recommendedName>
</protein>
<evidence type="ECO:0000256" key="1">
    <source>
        <dbReference type="PROSITE-ProRule" id="PRU00325"/>
    </source>
</evidence>
<dbReference type="GO" id="GO:0008270">
    <property type="term" value="F:zinc ion binding"/>
    <property type="evidence" value="ECO:0007669"/>
    <property type="project" value="UniProtKB-KW"/>
</dbReference>
<evidence type="ECO:0000313" key="5">
    <source>
        <dbReference type="Proteomes" id="UP000198211"/>
    </source>
</evidence>
<evidence type="ECO:0000313" key="4">
    <source>
        <dbReference type="EMBL" id="OWZ20912.1"/>
    </source>
</evidence>
<organism evidence="4 5">
    <name type="scientific">Phytophthora megakarya</name>
    <dbReference type="NCBI Taxonomy" id="4795"/>
    <lineage>
        <taxon>Eukaryota</taxon>
        <taxon>Sar</taxon>
        <taxon>Stramenopiles</taxon>
        <taxon>Oomycota</taxon>
        <taxon>Peronosporomycetes</taxon>
        <taxon>Peronosporales</taxon>
        <taxon>Peronosporaceae</taxon>
        <taxon>Phytophthora</taxon>
    </lineage>
</organism>
<feature type="transmembrane region" description="Helical" evidence="2">
    <location>
        <begin position="20"/>
        <end position="37"/>
    </location>
</feature>
<evidence type="ECO:0000256" key="2">
    <source>
        <dbReference type="SAM" id="Phobius"/>
    </source>
</evidence>
<keyword evidence="2" id="KW-0472">Membrane</keyword>
<dbReference type="Pfam" id="PF04434">
    <property type="entry name" value="SWIM"/>
    <property type="match status" value="1"/>
</dbReference>
<proteinExistence type="predicted"/>
<dbReference type="AlphaFoldDB" id="A0A225WTD6"/>